<comment type="caution">
    <text evidence="1">The sequence shown here is derived from an EMBL/GenBank/DDBJ whole genome shotgun (WGS) entry which is preliminary data.</text>
</comment>
<accession>A0ABN7V4P6</accession>
<organism evidence="1 2">
    <name type="scientific">Gigaspora margarita</name>
    <dbReference type="NCBI Taxonomy" id="4874"/>
    <lineage>
        <taxon>Eukaryota</taxon>
        <taxon>Fungi</taxon>
        <taxon>Fungi incertae sedis</taxon>
        <taxon>Mucoromycota</taxon>
        <taxon>Glomeromycotina</taxon>
        <taxon>Glomeromycetes</taxon>
        <taxon>Diversisporales</taxon>
        <taxon>Gigasporaceae</taxon>
        <taxon>Gigaspora</taxon>
    </lineage>
</organism>
<proteinExistence type="predicted"/>
<protein>
    <submittedName>
        <fullName evidence="1">24296_t:CDS:1</fullName>
    </submittedName>
</protein>
<name>A0ABN7V4P6_GIGMA</name>
<dbReference type="EMBL" id="CAJVQB010008717">
    <property type="protein sequence ID" value="CAG8722335.1"/>
    <property type="molecule type" value="Genomic_DNA"/>
</dbReference>
<evidence type="ECO:0000313" key="2">
    <source>
        <dbReference type="Proteomes" id="UP000789901"/>
    </source>
</evidence>
<evidence type="ECO:0000313" key="1">
    <source>
        <dbReference type="EMBL" id="CAG8722335.1"/>
    </source>
</evidence>
<sequence length="125" mass="14998">MENYNNRDEFSRKANKTFLCLQSLEHSMESLFCDGSLLVRKTNNNIFYANESSNIVSELTKDDQHLSQNLIEIEQIEQNSERVNKDENNTSQDYQIKYYGSIFMLCEFWKNQNIYHYLRFDNKNI</sequence>
<dbReference type="Proteomes" id="UP000789901">
    <property type="component" value="Unassembled WGS sequence"/>
</dbReference>
<gene>
    <name evidence="1" type="ORF">GMARGA_LOCUS13637</name>
</gene>
<reference evidence="1 2" key="1">
    <citation type="submission" date="2021-06" db="EMBL/GenBank/DDBJ databases">
        <authorList>
            <person name="Kallberg Y."/>
            <person name="Tangrot J."/>
            <person name="Rosling A."/>
        </authorList>
    </citation>
    <scope>NUCLEOTIDE SEQUENCE [LARGE SCALE GENOMIC DNA]</scope>
    <source>
        <strain evidence="1 2">120-4 pot B 10/14</strain>
    </source>
</reference>
<keyword evidence="2" id="KW-1185">Reference proteome</keyword>